<evidence type="ECO:0000313" key="3">
    <source>
        <dbReference type="Proteomes" id="UP001218218"/>
    </source>
</evidence>
<reference evidence="2" key="1">
    <citation type="submission" date="2023-03" db="EMBL/GenBank/DDBJ databases">
        <title>Massive genome expansion in bonnet fungi (Mycena s.s.) driven by repeated elements and novel gene families across ecological guilds.</title>
        <authorList>
            <consortium name="Lawrence Berkeley National Laboratory"/>
            <person name="Harder C.B."/>
            <person name="Miyauchi S."/>
            <person name="Viragh M."/>
            <person name="Kuo A."/>
            <person name="Thoen E."/>
            <person name="Andreopoulos B."/>
            <person name="Lu D."/>
            <person name="Skrede I."/>
            <person name="Drula E."/>
            <person name="Henrissat B."/>
            <person name="Morin E."/>
            <person name="Kohler A."/>
            <person name="Barry K."/>
            <person name="LaButti K."/>
            <person name="Morin E."/>
            <person name="Salamov A."/>
            <person name="Lipzen A."/>
            <person name="Mereny Z."/>
            <person name="Hegedus B."/>
            <person name="Baldrian P."/>
            <person name="Stursova M."/>
            <person name="Weitz H."/>
            <person name="Taylor A."/>
            <person name="Grigoriev I.V."/>
            <person name="Nagy L.G."/>
            <person name="Martin F."/>
            <person name="Kauserud H."/>
        </authorList>
    </citation>
    <scope>NUCLEOTIDE SEQUENCE</scope>
    <source>
        <strain evidence="2">CBHHK002</strain>
    </source>
</reference>
<feature type="region of interest" description="Disordered" evidence="1">
    <location>
        <begin position="252"/>
        <end position="287"/>
    </location>
</feature>
<dbReference type="Proteomes" id="UP001218218">
    <property type="component" value="Unassembled WGS sequence"/>
</dbReference>
<proteinExistence type="predicted"/>
<keyword evidence="3" id="KW-1185">Reference proteome</keyword>
<organism evidence="2 3">
    <name type="scientific">Mycena albidolilacea</name>
    <dbReference type="NCBI Taxonomy" id="1033008"/>
    <lineage>
        <taxon>Eukaryota</taxon>
        <taxon>Fungi</taxon>
        <taxon>Dikarya</taxon>
        <taxon>Basidiomycota</taxon>
        <taxon>Agaricomycotina</taxon>
        <taxon>Agaricomycetes</taxon>
        <taxon>Agaricomycetidae</taxon>
        <taxon>Agaricales</taxon>
        <taxon>Marasmiineae</taxon>
        <taxon>Mycenaceae</taxon>
        <taxon>Mycena</taxon>
    </lineage>
</organism>
<dbReference type="AlphaFoldDB" id="A0AAD7EID4"/>
<evidence type="ECO:0000313" key="2">
    <source>
        <dbReference type="EMBL" id="KAJ7323537.1"/>
    </source>
</evidence>
<sequence length="287" mass="32079">MIDVEVWFKSGTGSPTHHGVVQHTHNTKLYESSYKMPNTASPLHAITFAELGRVYTKPDTATHLSRIIRYEHFVAHFKETPWNVEASELDEKVLFSAQPGIGADADSEGSQRVFGPSCVLLQLLAIQHSLGEPWNLNGDTFVHIESGCLVPSPPPCLQGRNAMWESINPLVRAFESKMTTSQLVDWAEQFKAAHTAYDSMSSLVFYRRAMHSDSEAAASMPAIHIVHKGQLILFPSDLPQAEPQKKRVFIGEDVFDEEPTPKRHRKYSPALTPPGVRRSTRTRKAPL</sequence>
<accession>A0AAD7EID4</accession>
<name>A0AAD7EID4_9AGAR</name>
<dbReference type="EMBL" id="JARIHO010000046">
    <property type="protein sequence ID" value="KAJ7323537.1"/>
    <property type="molecule type" value="Genomic_DNA"/>
</dbReference>
<feature type="compositionally biased region" description="Basic residues" evidence="1">
    <location>
        <begin position="278"/>
        <end position="287"/>
    </location>
</feature>
<evidence type="ECO:0000256" key="1">
    <source>
        <dbReference type="SAM" id="MobiDB-lite"/>
    </source>
</evidence>
<protein>
    <submittedName>
        <fullName evidence="2">Uncharacterized protein</fullName>
    </submittedName>
</protein>
<gene>
    <name evidence="2" type="ORF">DFH08DRAFT_817571</name>
</gene>
<comment type="caution">
    <text evidence="2">The sequence shown here is derived from an EMBL/GenBank/DDBJ whole genome shotgun (WGS) entry which is preliminary data.</text>
</comment>